<protein>
    <submittedName>
        <fullName evidence="2">Microcystin-dependent protein</fullName>
    </submittedName>
</protein>
<sequence>MEGTIGEIRMFAGNFAPYEWAFCAGQTFAIQAYTALYAVIGTYYGGDGRSTFKLPDLQGRTIVGAGQGAGLSLYNIGTSVGVEGVSIDTTQMPMHTHAVNYAQTGSASVAIKASADQSGEPNPSGNLLGAPAAVSETLYSTPVPPKQPVAMGQGTLKVNSVSGPQLTGLTVQSTGGSGPILVHENRQPGLALNYVICINGIFPARN</sequence>
<dbReference type="Pfam" id="PF07484">
    <property type="entry name" value="Collar"/>
    <property type="match status" value="1"/>
</dbReference>
<organism evidence="2 3">
    <name type="scientific">Pedobacter suwonensis</name>
    <dbReference type="NCBI Taxonomy" id="332999"/>
    <lineage>
        <taxon>Bacteria</taxon>
        <taxon>Pseudomonadati</taxon>
        <taxon>Bacteroidota</taxon>
        <taxon>Sphingobacteriia</taxon>
        <taxon>Sphingobacteriales</taxon>
        <taxon>Sphingobacteriaceae</taxon>
        <taxon>Pedobacter</taxon>
    </lineage>
</organism>
<dbReference type="InterPro" id="IPR037053">
    <property type="entry name" value="Phage_tail_collar_dom_sf"/>
</dbReference>
<accession>A0A1I0TV08</accession>
<evidence type="ECO:0000259" key="1">
    <source>
        <dbReference type="Pfam" id="PF07484"/>
    </source>
</evidence>
<dbReference type="AlphaFoldDB" id="A0A1I0TV08"/>
<dbReference type="SUPFAM" id="SSF88874">
    <property type="entry name" value="Receptor-binding domain of short tail fibre protein gp12"/>
    <property type="match status" value="1"/>
</dbReference>
<dbReference type="OrthoDB" id="9810174at2"/>
<keyword evidence="3" id="KW-1185">Reference proteome</keyword>
<dbReference type="InterPro" id="IPR011083">
    <property type="entry name" value="Phage_tail_collar_dom"/>
</dbReference>
<feature type="domain" description="Phage tail collar" evidence="1">
    <location>
        <begin position="6"/>
        <end position="62"/>
    </location>
</feature>
<dbReference type="Proteomes" id="UP000198836">
    <property type="component" value="Unassembled WGS sequence"/>
</dbReference>
<gene>
    <name evidence="2" type="ORF">SAMN04488511_1152</name>
</gene>
<dbReference type="Gene3D" id="3.90.1340.10">
    <property type="entry name" value="Phage tail collar domain"/>
    <property type="match status" value="1"/>
</dbReference>
<dbReference type="STRING" id="332999.SAMN04488511_1152"/>
<dbReference type="RefSeq" id="WP_090985942.1">
    <property type="nucleotide sequence ID" value="NZ_FOJM01000015.1"/>
</dbReference>
<reference evidence="3" key="1">
    <citation type="submission" date="2016-10" db="EMBL/GenBank/DDBJ databases">
        <authorList>
            <person name="Varghese N."/>
            <person name="Submissions S."/>
        </authorList>
    </citation>
    <scope>NUCLEOTIDE SEQUENCE [LARGE SCALE GENOMIC DNA]</scope>
    <source>
        <strain evidence="3">DSM 18130</strain>
    </source>
</reference>
<dbReference type="EMBL" id="FOJM01000015">
    <property type="protein sequence ID" value="SFA55621.1"/>
    <property type="molecule type" value="Genomic_DNA"/>
</dbReference>
<evidence type="ECO:0000313" key="3">
    <source>
        <dbReference type="Proteomes" id="UP000198836"/>
    </source>
</evidence>
<proteinExistence type="predicted"/>
<evidence type="ECO:0000313" key="2">
    <source>
        <dbReference type="EMBL" id="SFA55621.1"/>
    </source>
</evidence>
<name>A0A1I0TV08_9SPHI</name>